<dbReference type="Proteomes" id="UP000800097">
    <property type="component" value="Unassembled WGS sequence"/>
</dbReference>
<dbReference type="RefSeq" id="XP_033658527.1">
    <property type="nucleotide sequence ID" value="XM_033795024.1"/>
</dbReference>
<feature type="non-terminal residue" evidence="2">
    <location>
        <position position="1"/>
    </location>
</feature>
<feature type="compositionally biased region" description="Polar residues" evidence="1">
    <location>
        <begin position="137"/>
        <end position="146"/>
    </location>
</feature>
<protein>
    <submittedName>
        <fullName evidence="2">Uncharacterized protein</fullName>
    </submittedName>
</protein>
<dbReference type="AlphaFoldDB" id="A0A6A6JWJ5"/>
<proteinExistence type="predicted"/>
<dbReference type="EMBL" id="ML986484">
    <property type="protein sequence ID" value="KAF2280990.1"/>
    <property type="molecule type" value="Genomic_DNA"/>
</dbReference>
<sequence>KRLLPSEKSDRPDNKACLRTYGIMRTFFNKASTSPDPLVEYKEMLETEATLRQRLCALSKDGSLPEQVHHHLDQLREAISGMISMGSDAVETNMQDEEGESLMERPGPVKLVPITMVQKMREVLKEEREKTRKLNEENNSLARQLR</sequence>
<evidence type="ECO:0000313" key="3">
    <source>
        <dbReference type="Proteomes" id="UP000800097"/>
    </source>
</evidence>
<gene>
    <name evidence="2" type="ORF">EI97DRAFT_366090</name>
</gene>
<dbReference type="OrthoDB" id="3778493at2759"/>
<feature type="non-terminal residue" evidence="2">
    <location>
        <position position="146"/>
    </location>
</feature>
<organism evidence="2 3">
    <name type="scientific">Westerdykella ornata</name>
    <dbReference type="NCBI Taxonomy" id="318751"/>
    <lineage>
        <taxon>Eukaryota</taxon>
        <taxon>Fungi</taxon>
        <taxon>Dikarya</taxon>
        <taxon>Ascomycota</taxon>
        <taxon>Pezizomycotina</taxon>
        <taxon>Dothideomycetes</taxon>
        <taxon>Pleosporomycetidae</taxon>
        <taxon>Pleosporales</taxon>
        <taxon>Sporormiaceae</taxon>
        <taxon>Westerdykella</taxon>
    </lineage>
</organism>
<evidence type="ECO:0000256" key="1">
    <source>
        <dbReference type="SAM" id="MobiDB-lite"/>
    </source>
</evidence>
<accession>A0A6A6JWJ5</accession>
<keyword evidence="3" id="KW-1185">Reference proteome</keyword>
<reference evidence="2" key="1">
    <citation type="journal article" date="2020" name="Stud. Mycol.">
        <title>101 Dothideomycetes genomes: a test case for predicting lifestyles and emergence of pathogens.</title>
        <authorList>
            <person name="Haridas S."/>
            <person name="Albert R."/>
            <person name="Binder M."/>
            <person name="Bloem J."/>
            <person name="Labutti K."/>
            <person name="Salamov A."/>
            <person name="Andreopoulos B."/>
            <person name="Baker S."/>
            <person name="Barry K."/>
            <person name="Bills G."/>
            <person name="Bluhm B."/>
            <person name="Cannon C."/>
            <person name="Castanera R."/>
            <person name="Culley D."/>
            <person name="Daum C."/>
            <person name="Ezra D."/>
            <person name="Gonzalez J."/>
            <person name="Henrissat B."/>
            <person name="Kuo A."/>
            <person name="Liang C."/>
            <person name="Lipzen A."/>
            <person name="Lutzoni F."/>
            <person name="Magnuson J."/>
            <person name="Mondo S."/>
            <person name="Nolan M."/>
            <person name="Ohm R."/>
            <person name="Pangilinan J."/>
            <person name="Park H.-J."/>
            <person name="Ramirez L."/>
            <person name="Alfaro M."/>
            <person name="Sun H."/>
            <person name="Tritt A."/>
            <person name="Yoshinaga Y."/>
            <person name="Zwiers L.-H."/>
            <person name="Turgeon B."/>
            <person name="Goodwin S."/>
            <person name="Spatafora J."/>
            <person name="Crous P."/>
            <person name="Grigoriev I."/>
        </authorList>
    </citation>
    <scope>NUCLEOTIDE SEQUENCE</scope>
    <source>
        <strain evidence="2">CBS 379.55</strain>
    </source>
</reference>
<dbReference type="GeneID" id="54548199"/>
<evidence type="ECO:0000313" key="2">
    <source>
        <dbReference type="EMBL" id="KAF2280990.1"/>
    </source>
</evidence>
<feature type="region of interest" description="Disordered" evidence="1">
    <location>
        <begin position="127"/>
        <end position="146"/>
    </location>
</feature>
<name>A0A6A6JWJ5_WESOR</name>
<feature type="compositionally biased region" description="Basic and acidic residues" evidence="1">
    <location>
        <begin position="127"/>
        <end position="136"/>
    </location>
</feature>